<name>A0A0E9U656_ANGAN</name>
<protein>
    <submittedName>
        <fullName evidence="1">Uncharacterized protein</fullName>
    </submittedName>
</protein>
<organism evidence="1">
    <name type="scientific">Anguilla anguilla</name>
    <name type="common">European freshwater eel</name>
    <name type="synonym">Muraena anguilla</name>
    <dbReference type="NCBI Taxonomy" id="7936"/>
    <lineage>
        <taxon>Eukaryota</taxon>
        <taxon>Metazoa</taxon>
        <taxon>Chordata</taxon>
        <taxon>Craniata</taxon>
        <taxon>Vertebrata</taxon>
        <taxon>Euteleostomi</taxon>
        <taxon>Actinopterygii</taxon>
        <taxon>Neopterygii</taxon>
        <taxon>Teleostei</taxon>
        <taxon>Anguilliformes</taxon>
        <taxon>Anguillidae</taxon>
        <taxon>Anguilla</taxon>
    </lineage>
</organism>
<proteinExistence type="predicted"/>
<accession>A0A0E9U656</accession>
<sequence length="12" mass="1378">MNNNNNSNVMLL</sequence>
<reference evidence="1" key="1">
    <citation type="submission" date="2014-11" db="EMBL/GenBank/DDBJ databases">
        <authorList>
            <person name="Amaro Gonzalez C."/>
        </authorList>
    </citation>
    <scope>NUCLEOTIDE SEQUENCE</scope>
</reference>
<dbReference type="EMBL" id="GBXM01047922">
    <property type="protein sequence ID" value="JAH60655.1"/>
    <property type="molecule type" value="Transcribed_RNA"/>
</dbReference>
<evidence type="ECO:0000313" key="1">
    <source>
        <dbReference type="EMBL" id="JAH60655.1"/>
    </source>
</evidence>
<reference evidence="1" key="2">
    <citation type="journal article" date="2015" name="Fish Shellfish Immunol.">
        <title>Early steps in the European eel (Anguilla anguilla)-Vibrio vulnificus interaction in the gills: Role of the RtxA13 toxin.</title>
        <authorList>
            <person name="Callol A."/>
            <person name="Pajuelo D."/>
            <person name="Ebbesson L."/>
            <person name="Teles M."/>
            <person name="MacKenzie S."/>
            <person name="Amaro C."/>
        </authorList>
    </citation>
    <scope>NUCLEOTIDE SEQUENCE</scope>
</reference>